<protein>
    <submittedName>
        <fullName evidence="2">Transglutaminase family protein</fullName>
    </submittedName>
</protein>
<evidence type="ECO:0000313" key="2">
    <source>
        <dbReference type="EMBL" id="RAK58455.1"/>
    </source>
</evidence>
<dbReference type="AlphaFoldDB" id="A0A328AW31"/>
<evidence type="ECO:0000259" key="1">
    <source>
        <dbReference type="SMART" id="SM00460"/>
    </source>
</evidence>
<proteinExistence type="predicted"/>
<comment type="caution">
    <text evidence="2">The sequence shown here is derived from an EMBL/GenBank/DDBJ whole genome shotgun (WGS) entry which is preliminary data.</text>
</comment>
<dbReference type="RefSeq" id="WP_111455727.1">
    <property type="nucleotide sequence ID" value="NZ_QFYP01000001.1"/>
</dbReference>
<keyword evidence="3" id="KW-1185">Reference proteome</keyword>
<dbReference type="OrthoDB" id="9804023at2"/>
<dbReference type="Gene3D" id="3.10.620.30">
    <property type="match status" value="1"/>
</dbReference>
<reference evidence="3" key="1">
    <citation type="submission" date="2018-05" db="EMBL/GenBank/DDBJ databases">
        <authorList>
            <person name="Li X."/>
        </authorList>
    </citation>
    <scope>NUCLEOTIDE SEQUENCE [LARGE SCALE GENOMIC DNA]</scope>
    <source>
        <strain evidence="3">HKS-05</strain>
    </source>
</reference>
<dbReference type="InterPro" id="IPR002931">
    <property type="entry name" value="Transglutaminase-like"/>
</dbReference>
<dbReference type="PANTHER" id="PTHR33490">
    <property type="entry name" value="BLR5614 PROTEIN-RELATED"/>
    <property type="match status" value="1"/>
</dbReference>
<name>A0A328AW31_9CAUL</name>
<dbReference type="EMBL" id="QFYP01000001">
    <property type="protein sequence ID" value="RAK58455.1"/>
    <property type="molecule type" value="Genomic_DNA"/>
</dbReference>
<dbReference type="Pfam" id="PF01841">
    <property type="entry name" value="Transglut_core"/>
    <property type="match status" value="1"/>
</dbReference>
<dbReference type="PANTHER" id="PTHR33490:SF1">
    <property type="entry name" value="SLL1233 PROTEIN"/>
    <property type="match status" value="1"/>
</dbReference>
<sequence>MPVVSIRHLTTYRYRTPVSFGEHRMLMRPLESHDQRILSTELRITPEPSLLHDVHDVSGASVAVARFDRRSDVLRVESRVRLEHRPQTPLADLADDVLGADGAFAYETHELPDLARAIVRRHADPDGEVAAWARRFVRPNGPTRLLDLLVEITGAIRGDFAYALRLQGAPQSPAETLARRSGSCRDFAVLMMEAARSLGLAAQFVSGYVYSASPKAGGRTGGGHTHAWTRVYLPACGWVEFDPTNGIVGATDLIRVAAACDPRQVLPLHGTWSGAPDDYLGMDVEVDVRVDADLAAQPAPRLRVAQGR</sequence>
<organism evidence="2 3">
    <name type="scientific">Phenylobacterium hankyongense</name>
    <dbReference type="NCBI Taxonomy" id="1813876"/>
    <lineage>
        <taxon>Bacteria</taxon>
        <taxon>Pseudomonadati</taxon>
        <taxon>Pseudomonadota</taxon>
        <taxon>Alphaproteobacteria</taxon>
        <taxon>Caulobacterales</taxon>
        <taxon>Caulobacteraceae</taxon>
        <taxon>Phenylobacterium</taxon>
    </lineage>
</organism>
<dbReference type="InterPro" id="IPR013589">
    <property type="entry name" value="Bac_transglu_N"/>
</dbReference>
<dbReference type="InterPro" id="IPR038765">
    <property type="entry name" value="Papain-like_cys_pep_sf"/>
</dbReference>
<dbReference type="SMART" id="SM00460">
    <property type="entry name" value="TGc"/>
    <property type="match status" value="1"/>
</dbReference>
<dbReference type="Proteomes" id="UP000249842">
    <property type="component" value="Unassembled WGS sequence"/>
</dbReference>
<dbReference type="Pfam" id="PF08379">
    <property type="entry name" value="Bact_transglu_N"/>
    <property type="match status" value="1"/>
</dbReference>
<accession>A0A328AW31</accession>
<evidence type="ECO:0000313" key="3">
    <source>
        <dbReference type="Proteomes" id="UP000249842"/>
    </source>
</evidence>
<feature type="domain" description="Transglutaminase-like" evidence="1">
    <location>
        <begin position="176"/>
        <end position="245"/>
    </location>
</feature>
<gene>
    <name evidence="2" type="ORF">DJ021_00895</name>
</gene>
<dbReference type="SUPFAM" id="SSF54001">
    <property type="entry name" value="Cysteine proteinases"/>
    <property type="match status" value="1"/>
</dbReference>